<reference evidence="5" key="1">
    <citation type="submission" date="2017-11" db="EMBL/GenBank/DDBJ databases">
        <authorList>
            <person name="Kuznetsova I."/>
            <person name="Sazanova A."/>
            <person name="Chirak E."/>
            <person name="Safronova V."/>
            <person name="Willems A."/>
        </authorList>
    </citation>
    <scope>NUCLEOTIDE SEQUENCE [LARGE SCALE GENOMIC DNA]</scope>
    <source>
        <strain evidence="5">PEPV15</strain>
    </source>
</reference>
<evidence type="ECO:0000313" key="4">
    <source>
        <dbReference type="EMBL" id="PSH54668.1"/>
    </source>
</evidence>
<dbReference type="OrthoDB" id="9815444at2"/>
<gene>
    <name evidence="4" type="ORF">CU100_26195</name>
</gene>
<evidence type="ECO:0000313" key="5">
    <source>
        <dbReference type="Proteomes" id="UP000241158"/>
    </source>
</evidence>
<dbReference type="PANTHER" id="PTHR30222">
    <property type="entry name" value="SPERMIDINE/PUTRESCINE-BINDING PERIPLASMIC PROTEIN"/>
    <property type="match status" value="1"/>
</dbReference>
<dbReference type="Pfam" id="PF13416">
    <property type="entry name" value="SBP_bac_8"/>
    <property type="match status" value="1"/>
</dbReference>
<accession>A0A2P7AKB3</accession>
<organism evidence="4 5">
    <name type="scientific">Phyllobacterium endophyticum</name>
    <dbReference type="NCBI Taxonomy" id="1149773"/>
    <lineage>
        <taxon>Bacteria</taxon>
        <taxon>Pseudomonadati</taxon>
        <taxon>Pseudomonadota</taxon>
        <taxon>Alphaproteobacteria</taxon>
        <taxon>Hyphomicrobiales</taxon>
        <taxon>Phyllobacteriaceae</taxon>
        <taxon>Phyllobacterium</taxon>
    </lineage>
</organism>
<keyword evidence="5" id="KW-1185">Reference proteome</keyword>
<evidence type="ECO:0000256" key="1">
    <source>
        <dbReference type="ARBA" id="ARBA00022729"/>
    </source>
</evidence>
<evidence type="ECO:0008006" key="6">
    <source>
        <dbReference type="Google" id="ProtNLM"/>
    </source>
</evidence>
<sequence>MHRRSFNKMVVAAAVATLAHKVTGANAAVDELRLIEGGGLNGDAIDAAYSKAFTAKTGINVVRESPNPFGKLRALVESKDSSVTLYELGTASLQQAKALGLLEKLDWEKIAPLPMFPEARDDYGMGYQYYSTLMCWRKGEKPLKTWADFFNPKDYPGKRALADDPVYALPAALLAAGVPIGKLFPLDVDLAFQKLEEIKSSVSVWWKAGAQPPQLLRDNEVQYANAYSGRVVGQEGIDFTYNQANLSIGYLTVVKGSPPESVEAAYKFLHETTDPANQLIAAKVLPYSGNSPDFEKLLTAEQLPSFPTTASNKQVQHFSDQAWWLDNAATVQTRWQEFALNR</sequence>
<dbReference type="EMBL" id="PGGN01000008">
    <property type="protein sequence ID" value="PSH54668.1"/>
    <property type="molecule type" value="Genomic_DNA"/>
</dbReference>
<keyword evidence="1 3" id="KW-0732">Signal</keyword>
<feature type="signal peptide" evidence="3">
    <location>
        <begin position="1"/>
        <end position="27"/>
    </location>
</feature>
<proteinExistence type="predicted"/>
<dbReference type="SUPFAM" id="SSF53850">
    <property type="entry name" value="Periplasmic binding protein-like II"/>
    <property type="match status" value="1"/>
</dbReference>
<dbReference type="AlphaFoldDB" id="A0A2P7AKB3"/>
<evidence type="ECO:0000256" key="3">
    <source>
        <dbReference type="SAM" id="SignalP"/>
    </source>
</evidence>
<dbReference type="Proteomes" id="UP000241158">
    <property type="component" value="Unassembled WGS sequence"/>
</dbReference>
<feature type="chain" id="PRO_5015187723" description="ABC transporter substrate-binding protein" evidence="3">
    <location>
        <begin position="28"/>
        <end position="342"/>
    </location>
</feature>
<dbReference type="RefSeq" id="WP_146141903.1">
    <property type="nucleotide sequence ID" value="NZ_JACHXT010000003.1"/>
</dbReference>
<evidence type="ECO:0000256" key="2">
    <source>
        <dbReference type="ARBA" id="ARBA00022764"/>
    </source>
</evidence>
<dbReference type="Gene3D" id="3.40.190.10">
    <property type="entry name" value="Periplasmic binding protein-like II"/>
    <property type="match status" value="2"/>
</dbReference>
<name>A0A2P7AKB3_9HYPH</name>
<keyword evidence="2" id="KW-0574">Periplasm</keyword>
<comment type="caution">
    <text evidence="4">The sequence shown here is derived from an EMBL/GenBank/DDBJ whole genome shotgun (WGS) entry which is preliminary data.</text>
</comment>
<dbReference type="InterPro" id="IPR006059">
    <property type="entry name" value="SBP"/>
</dbReference>
<dbReference type="PANTHER" id="PTHR30222:SF2">
    <property type="entry name" value="ABC TRANSPORTER SUBSTRATE-BINDING PROTEIN"/>
    <property type="match status" value="1"/>
</dbReference>
<protein>
    <recommendedName>
        <fullName evidence="6">ABC transporter substrate-binding protein</fullName>
    </recommendedName>
</protein>